<dbReference type="PROSITE" id="PS51463">
    <property type="entry name" value="P_GLUCOSE_ISOMERASE_3"/>
    <property type="match status" value="1"/>
</dbReference>
<name>A0A6J6W1D0_9ZZZZ</name>
<dbReference type="GO" id="GO:0006094">
    <property type="term" value="P:gluconeogenesis"/>
    <property type="evidence" value="ECO:0007669"/>
    <property type="project" value="InterPro"/>
</dbReference>
<dbReference type="EMBL" id="CAFAAB010000014">
    <property type="protein sequence ID" value="CAB4776577.1"/>
    <property type="molecule type" value="Genomic_DNA"/>
</dbReference>
<organism evidence="1">
    <name type="scientific">freshwater metagenome</name>
    <dbReference type="NCBI Taxonomy" id="449393"/>
    <lineage>
        <taxon>unclassified sequences</taxon>
        <taxon>metagenomes</taxon>
        <taxon>ecological metagenomes</taxon>
    </lineage>
</organism>
<protein>
    <submittedName>
        <fullName evidence="1">Unannotated protein</fullName>
    </submittedName>
</protein>
<dbReference type="Gene3D" id="3.40.50.10490">
    <property type="entry name" value="Glucose-6-phosphate isomerase like protein, domain 1"/>
    <property type="match status" value="1"/>
</dbReference>
<dbReference type="GO" id="GO:0097367">
    <property type="term" value="F:carbohydrate derivative binding"/>
    <property type="evidence" value="ECO:0007669"/>
    <property type="project" value="InterPro"/>
</dbReference>
<reference evidence="1" key="1">
    <citation type="submission" date="2020-05" db="EMBL/GenBank/DDBJ databases">
        <authorList>
            <person name="Chiriac C."/>
            <person name="Salcher M."/>
            <person name="Ghai R."/>
            <person name="Kavagutti S V."/>
        </authorList>
    </citation>
    <scope>NUCLEOTIDE SEQUENCE</scope>
</reference>
<proteinExistence type="predicted"/>
<dbReference type="InterPro" id="IPR001672">
    <property type="entry name" value="G6P_Isomerase"/>
</dbReference>
<dbReference type="SUPFAM" id="SSF53697">
    <property type="entry name" value="SIS domain"/>
    <property type="match status" value="1"/>
</dbReference>
<dbReference type="GO" id="GO:0006096">
    <property type="term" value="P:glycolytic process"/>
    <property type="evidence" value="ECO:0007669"/>
    <property type="project" value="InterPro"/>
</dbReference>
<dbReference type="InterPro" id="IPR046348">
    <property type="entry name" value="SIS_dom_sf"/>
</dbReference>
<dbReference type="GO" id="GO:0004347">
    <property type="term" value="F:glucose-6-phosphate isomerase activity"/>
    <property type="evidence" value="ECO:0007669"/>
    <property type="project" value="InterPro"/>
</dbReference>
<evidence type="ECO:0000313" key="1">
    <source>
        <dbReference type="EMBL" id="CAB4776577.1"/>
    </source>
</evidence>
<accession>A0A6J6W1D0</accession>
<sequence length="425" mass="45198">MNPHEIARLTLDGDFSQIPGDPASWMGWMAHPKALGSVIEEIQGLDLHRHEQTILVGMGGSSSGAGMLAHELGGAALTILDTSHPDTIQETNFENVNLVVSSKSGGTVETVATMAYALSHGASTKDLTVITDRGTPLDELGHSLGAVVLYGDPRTGGRFSALSVFGVAPVLIAGSSSFSASVLDEEEWIDAFAHGAQSAPSSGWGTTTVSGDPLMSFTALWEEQLIAESTGKDGKGVLPMPGSPREIRDVVLHVQRTHAYTVGLCVALGVDPFIQPDVESAKRRTFTELSSPSEDQFVAIEDLNSWIERGGAIALQVYGPLKQADEVAQLRATIARMGHEVSAGLGPRYLHSTGQLHKGGSSALRFLQVVVEPESEAERISGRNYSFHDLISSQARGDYHDLLSRGRDVVRVKVNPGEPLAALLH</sequence>
<dbReference type="AlphaFoldDB" id="A0A6J6W1D0"/>
<gene>
    <name evidence="1" type="ORF">UFOPK2958_00234</name>
</gene>